<dbReference type="Pfam" id="PF14529">
    <property type="entry name" value="Exo_endo_phos_2"/>
    <property type="match status" value="1"/>
</dbReference>
<comment type="caution">
    <text evidence="2">The sequence shown here is derived from an EMBL/GenBank/DDBJ whole genome shotgun (WGS) entry which is preliminary data.</text>
</comment>
<sequence length="482" mass="54057">MSGAGTPIKSASFFHLGPNQRNLFFSVYAPPRLADGDFYTLLTNIIEEARDKRPLIIAGDFNAWSTEWGCRVTRQRATALLDAFATLEVVLLNTGDTPTFSGPMGYSVIDLTFASDTLAPQITSWAVSELYTHSDHQATVFEIKTVGPGSYRVTADLPQESVLGPILWNVMYDAVLRLNFRGNVRIVGFADDIALVAVAKHLWQIEYDLDAAIEQVRGTLHELSLVTADNKTEVLLITGRKKTETITITVGDYSIRSSPCIRYLGLHIDSRLRFDQHLQTVSEKAARVTGALAKIMPNIGGPRNSRQELYAHVIDSILLYGAPIWRCATEKQAYIRQAEAIHRRACLRVISSRPHVSYVATYVIAHVPPLALLADERARIYQRHPEDVKEEERRETLSKWQDQWDKGTKGRWTHRLIPNIAQWVERGHGEVNYHLTQLLSGHGYFKSHSQCYDNTLSALCPACPTTIEDAEHVSNMPNALPQ</sequence>
<dbReference type="EMBL" id="JBJJXI010000059">
    <property type="protein sequence ID" value="KAL3398599.1"/>
    <property type="molecule type" value="Genomic_DNA"/>
</dbReference>
<evidence type="ECO:0000313" key="2">
    <source>
        <dbReference type="EMBL" id="KAL3398599.1"/>
    </source>
</evidence>
<evidence type="ECO:0000313" key="3">
    <source>
        <dbReference type="Proteomes" id="UP001627154"/>
    </source>
</evidence>
<dbReference type="Pfam" id="PF00078">
    <property type="entry name" value="RVT_1"/>
    <property type="match status" value="1"/>
</dbReference>
<proteinExistence type="predicted"/>
<accession>A0ABD2X0H5</accession>
<dbReference type="Gene3D" id="3.60.10.10">
    <property type="entry name" value="Endonuclease/exonuclease/phosphatase"/>
    <property type="match status" value="1"/>
</dbReference>
<protein>
    <recommendedName>
        <fullName evidence="1">Reverse transcriptase domain-containing protein</fullName>
    </recommendedName>
</protein>
<dbReference type="SUPFAM" id="SSF56219">
    <property type="entry name" value="DNase I-like"/>
    <property type="match status" value="1"/>
</dbReference>
<dbReference type="PROSITE" id="PS50878">
    <property type="entry name" value="RT_POL"/>
    <property type="match status" value="1"/>
</dbReference>
<dbReference type="InterPro" id="IPR036691">
    <property type="entry name" value="Endo/exonu/phosph_ase_sf"/>
</dbReference>
<evidence type="ECO:0000259" key="1">
    <source>
        <dbReference type="PROSITE" id="PS50878"/>
    </source>
</evidence>
<feature type="domain" description="Reverse transcriptase" evidence="1">
    <location>
        <begin position="1"/>
        <end position="268"/>
    </location>
</feature>
<organism evidence="2 3">
    <name type="scientific">Trichogramma kaykai</name>
    <dbReference type="NCBI Taxonomy" id="54128"/>
    <lineage>
        <taxon>Eukaryota</taxon>
        <taxon>Metazoa</taxon>
        <taxon>Ecdysozoa</taxon>
        <taxon>Arthropoda</taxon>
        <taxon>Hexapoda</taxon>
        <taxon>Insecta</taxon>
        <taxon>Pterygota</taxon>
        <taxon>Neoptera</taxon>
        <taxon>Endopterygota</taxon>
        <taxon>Hymenoptera</taxon>
        <taxon>Apocrita</taxon>
        <taxon>Proctotrupomorpha</taxon>
        <taxon>Chalcidoidea</taxon>
        <taxon>Trichogrammatidae</taxon>
        <taxon>Trichogramma</taxon>
    </lineage>
</organism>
<dbReference type="InterPro" id="IPR000477">
    <property type="entry name" value="RT_dom"/>
</dbReference>
<dbReference type="Proteomes" id="UP001627154">
    <property type="component" value="Unassembled WGS sequence"/>
</dbReference>
<gene>
    <name evidence="2" type="ORF">TKK_007736</name>
</gene>
<reference evidence="2 3" key="1">
    <citation type="journal article" date="2024" name="bioRxiv">
        <title>A reference genome for Trichogramma kaykai: A tiny desert-dwelling parasitoid wasp with competing sex-ratio distorters.</title>
        <authorList>
            <person name="Culotta J."/>
            <person name="Lindsey A.R."/>
        </authorList>
    </citation>
    <scope>NUCLEOTIDE SEQUENCE [LARGE SCALE GENOMIC DNA]</scope>
    <source>
        <strain evidence="2 3">KSX58</strain>
    </source>
</reference>
<dbReference type="PANTHER" id="PTHR33332">
    <property type="entry name" value="REVERSE TRANSCRIPTASE DOMAIN-CONTAINING PROTEIN"/>
    <property type="match status" value="1"/>
</dbReference>
<name>A0ABD2X0H5_9HYME</name>
<dbReference type="AlphaFoldDB" id="A0ABD2X0H5"/>
<keyword evidence="3" id="KW-1185">Reference proteome</keyword>
<dbReference type="InterPro" id="IPR005135">
    <property type="entry name" value="Endo/exonuclease/phosphatase"/>
</dbReference>